<dbReference type="EMBL" id="DVIT01000014">
    <property type="protein sequence ID" value="HIS46661.1"/>
    <property type="molecule type" value="Genomic_DNA"/>
</dbReference>
<dbReference type="Gene3D" id="3.60.21.10">
    <property type="match status" value="1"/>
</dbReference>
<dbReference type="InterPro" id="IPR029052">
    <property type="entry name" value="Metallo-depent_PP-like"/>
</dbReference>
<reference evidence="5" key="1">
    <citation type="submission" date="2020-10" db="EMBL/GenBank/DDBJ databases">
        <authorList>
            <person name="Gilroy R."/>
        </authorList>
    </citation>
    <scope>NUCLEOTIDE SEQUENCE</scope>
    <source>
        <strain evidence="5">CHK178-757</strain>
    </source>
</reference>
<feature type="domain" description="Capsule synthesis protein CapA" evidence="4">
    <location>
        <begin position="190"/>
        <end position="438"/>
    </location>
</feature>
<evidence type="ECO:0000259" key="4">
    <source>
        <dbReference type="SMART" id="SM00854"/>
    </source>
</evidence>
<comment type="caution">
    <text evidence="5">The sequence shown here is derived from an EMBL/GenBank/DDBJ whole genome shotgun (WGS) entry which is preliminary data.</text>
</comment>
<feature type="transmembrane region" description="Helical" evidence="3">
    <location>
        <begin position="95"/>
        <end position="115"/>
    </location>
</feature>
<dbReference type="PANTHER" id="PTHR33393:SF12">
    <property type="entry name" value="CAPSULE BIOSYNTHESIS PROTEIN CAPA"/>
    <property type="match status" value="1"/>
</dbReference>
<proteinExistence type="inferred from homology"/>
<accession>A0A9D1F3D0</accession>
<dbReference type="Pfam" id="PF09587">
    <property type="entry name" value="PGA_cap"/>
    <property type="match status" value="1"/>
</dbReference>
<evidence type="ECO:0000313" key="6">
    <source>
        <dbReference type="Proteomes" id="UP000823927"/>
    </source>
</evidence>
<feature type="region of interest" description="Disordered" evidence="2">
    <location>
        <begin position="1"/>
        <end position="75"/>
    </location>
</feature>
<dbReference type="PANTHER" id="PTHR33393">
    <property type="entry name" value="POLYGLUTAMINE SYNTHESIS ACCESSORY PROTEIN RV0574C-RELATED"/>
    <property type="match status" value="1"/>
</dbReference>
<organism evidence="5 6">
    <name type="scientific">Candidatus Scybalocola faecigallinarum</name>
    <dbReference type="NCBI Taxonomy" id="2840941"/>
    <lineage>
        <taxon>Bacteria</taxon>
        <taxon>Bacillati</taxon>
        <taxon>Bacillota</taxon>
        <taxon>Clostridia</taxon>
        <taxon>Lachnospirales</taxon>
        <taxon>Lachnospiraceae</taxon>
        <taxon>Lachnospiraceae incertae sedis</taxon>
        <taxon>Candidatus Scybalocola (ex Gilroy et al. 2021)</taxon>
    </lineage>
</organism>
<reference evidence="5" key="2">
    <citation type="journal article" date="2021" name="PeerJ">
        <title>Extensive microbial diversity within the chicken gut microbiome revealed by metagenomics and culture.</title>
        <authorList>
            <person name="Gilroy R."/>
            <person name="Ravi A."/>
            <person name="Getino M."/>
            <person name="Pursley I."/>
            <person name="Horton D.L."/>
            <person name="Alikhan N.F."/>
            <person name="Baker D."/>
            <person name="Gharbi K."/>
            <person name="Hall N."/>
            <person name="Watson M."/>
            <person name="Adriaenssens E.M."/>
            <person name="Foster-Nyarko E."/>
            <person name="Jarju S."/>
            <person name="Secka A."/>
            <person name="Antonio M."/>
            <person name="Oren A."/>
            <person name="Chaudhuri R.R."/>
            <person name="La Ragione R."/>
            <person name="Hildebrand F."/>
            <person name="Pallen M.J."/>
        </authorList>
    </citation>
    <scope>NUCLEOTIDE SEQUENCE</scope>
    <source>
        <strain evidence="5">CHK178-757</strain>
    </source>
</reference>
<feature type="compositionally biased region" description="Polar residues" evidence="2">
    <location>
        <begin position="578"/>
        <end position="603"/>
    </location>
</feature>
<feature type="compositionally biased region" description="Basic and acidic residues" evidence="2">
    <location>
        <begin position="62"/>
        <end position="75"/>
    </location>
</feature>
<evidence type="ECO:0000256" key="2">
    <source>
        <dbReference type="SAM" id="MobiDB-lite"/>
    </source>
</evidence>
<dbReference type="SMART" id="SM00854">
    <property type="entry name" value="PGA_cap"/>
    <property type="match status" value="1"/>
</dbReference>
<gene>
    <name evidence="5" type="ORF">IAB46_03700</name>
</gene>
<comment type="similarity">
    <text evidence="1">Belongs to the CapA family.</text>
</comment>
<dbReference type="AlphaFoldDB" id="A0A9D1F3D0"/>
<name>A0A9D1F3D0_9FIRM</name>
<dbReference type="Proteomes" id="UP000823927">
    <property type="component" value="Unassembled WGS sequence"/>
</dbReference>
<evidence type="ECO:0000256" key="1">
    <source>
        <dbReference type="ARBA" id="ARBA00005662"/>
    </source>
</evidence>
<feature type="compositionally biased region" description="Basic and acidic residues" evidence="2">
    <location>
        <begin position="1"/>
        <end position="52"/>
    </location>
</feature>
<protein>
    <submittedName>
        <fullName evidence="5">CapA family protein</fullName>
    </submittedName>
</protein>
<keyword evidence="3" id="KW-0472">Membrane</keyword>
<feature type="region of interest" description="Disordered" evidence="2">
    <location>
        <begin position="120"/>
        <end position="158"/>
    </location>
</feature>
<keyword evidence="3" id="KW-1133">Transmembrane helix</keyword>
<dbReference type="InterPro" id="IPR052169">
    <property type="entry name" value="CW_Biosynth-Accessory"/>
</dbReference>
<dbReference type="InterPro" id="IPR019079">
    <property type="entry name" value="Capsule_synth_CapA"/>
</dbReference>
<dbReference type="CDD" id="cd07381">
    <property type="entry name" value="MPP_CapA"/>
    <property type="match status" value="1"/>
</dbReference>
<evidence type="ECO:0000313" key="5">
    <source>
        <dbReference type="EMBL" id="HIS46661.1"/>
    </source>
</evidence>
<feature type="compositionally biased region" description="Low complexity" evidence="2">
    <location>
        <begin position="135"/>
        <end position="155"/>
    </location>
</feature>
<sequence>MSEKRPGQDLESHGTRNRRYLKDGNPHWSDPSKHSRQEPNHLQEQNNRKENPLHQTENVYSADRRKFNEKSDRNRANSFSAGKRLFFEQSSRGKWLRFGAFIILGMLLGCIVGPVKAATMGPDQSGQTQRAMVESTADTSQSGTGQSSTSGLSDTADSLAEGQDAGMAESGFNTGEGQAAAGAQNLKTVKLLAVGDDLIHSGIFKSGLQSDGTYNFDHLYENVKDEISAADLAIVNQETIFTYNRNDYSGYPCFAGPVEIGDALVDAGFDVVTHATNHTFDRNVQGILDTMDFWKTNHPDITVLGVHESQEDADTIKTVECNGITFAMLNYTYGLNGFTLPDDQPYLVDILDKEKVARDIARAKEISDCVVFFLHCGVEYTYDPSAETKDWVQFLLENGVDITIASHPHVLEPYAMLTGEDGHEMLVYYSMGNFISTQDEYPRLIGGMAEITVQLKGQGDSAQLSVVDYGLEPLYTHYNHNTGVYTVYKFSDYTDDLAAQNAMNGKNGIALTRQVIWDEFNEIMSTPIEQPGAASVYQPWLETDHELPQLGERTALQEPGSADWNAQQTSGAEDAGSVGTSQSDTLQESESTGESTADSSEVL</sequence>
<evidence type="ECO:0000256" key="3">
    <source>
        <dbReference type="SAM" id="Phobius"/>
    </source>
</evidence>
<feature type="region of interest" description="Disordered" evidence="2">
    <location>
        <begin position="554"/>
        <end position="603"/>
    </location>
</feature>
<keyword evidence="3" id="KW-0812">Transmembrane</keyword>
<dbReference type="SUPFAM" id="SSF56300">
    <property type="entry name" value="Metallo-dependent phosphatases"/>
    <property type="match status" value="1"/>
</dbReference>